<evidence type="ECO:0000313" key="2">
    <source>
        <dbReference type="EMBL" id="KAJ8879895.1"/>
    </source>
</evidence>
<reference evidence="2 3" key="1">
    <citation type="submission" date="2023-02" db="EMBL/GenBank/DDBJ databases">
        <title>LHISI_Scaffold_Assembly.</title>
        <authorList>
            <person name="Stuart O.P."/>
            <person name="Cleave R."/>
            <person name="Magrath M.J.L."/>
            <person name="Mikheyev A.S."/>
        </authorList>
    </citation>
    <scope>NUCLEOTIDE SEQUENCE [LARGE SCALE GENOMIC DNA]</scope>
    <source>
        <strain evidence="2">Daus_M_001</strain>
        <tissue evidence="2">Leg muscle</tissue>
    </source>
</reference>
<gene>
    <name evidence="2" type="ORF">PR048_020515</name>
</gene>
<name>A0ABQ9H6M7_9NEOP</name>
<evidence type="ECO:0000313" key="3">
    <source>
        <dbReference type="Proteomes" id="UP001159363"/>
    </source>
</evidence>
<dbReference type="Proteomes" id="UP001159363">
    <property type="component" value="Chromosome 6"/>
</dbReference>
<accession>A0ABQ9H6M7</accession>
<feature type="region of interest" description="Disordered" evidence="1">
    <location>
        <begin position="1"/>
        <end position="37"/>
    </location>
</feature>
<organism evidence="2 3">
    <name type="scientific">Dryococelus australis</name>
    <dbReference type="NCBI Taxonomy" id="614101"/>
    <lineage>
        <taxon>Eukaryota</taxon>
        <taxon>Metazoa</taxon>
        <taxon>Ecdysozoa</taxon>
        <taxon>Arthropoda</taxon>
        <taxon>Hexapoda</taxon>
        <taxon>Insecta</taxon>
        <taxon>Pterygota</taxon>
        <taxon>Neoptera</taxon>
        <taxon>Polyneoptera</taxon>
        <taxon>Phasmatodea</taxon>
        <taxon>Verophasmatodea</taxon>
        <taxon>Anareolatae</taxon>
        <taxon>Phasmatidae</taxon>
        <taxon>Eurycanthinae</taxon>
        <taxon>Dryococelus</taxon>
    </lineage>
</organism>
<dbReference type="EMBL" id="JARBHB010000007">
    <property type="protein sequence ID" value="KAJ8879895.1"/>
    <property type="molecule type" value="Genomic_DNA"/>
</dbReference>
<feature type="compositionally biased region" description="Basic and acidic residues" evidence="1">
    <location>
        <begin position="1"/>
        <end position="14"/>
    </location>
</feature>
<keyword evidence="3" id="KW-1185">Reference proteome</keyword>
<comment type="caution">
    <text evidence="2">The sequence shown here is derived from an EMBL/GenBank/DDBJ whole genome shotgun (WGS) entry which is preliminary data.</text>
</comment>
<sequence>MQGRTKQEIPEKTRRPVASSGTIPTRENPVTRPGIEPCSSWEASVLTAQTPRPLANGRLTVTGNAEGRGAWAGRLSSRDWRPPPAVKVPCSMPVTSTWANPDLRVAPKEAVTVAEWLACSPPTKANRVQSSAGSPALSFRCRSILPAITLIGSQDHAVSIPTYLASLPTGIDEGEALFASFVEDLGIDIAFDRHFETLGGRHLPVGNFDHVH</sequence>
<proteinExistence type="predicted"/>
<protein>
    <submittedName>
        <fullName evidence="2">Uncharacterized protein</fullName>
    </submittedName>
</protein>
<evidence type="ECO:0000256" key="1">
    <source>
        <dbReference type="SAM" id="MobiDB-lite"/>
    </source>
</evidence>